<organism evidence="3 4">
    <name type="scientific">Tanacetum coccineum</name>
    <dbReference type="NCBI Taxonomy" id="301880"/>
    <lineage>
        <taxon>Eukaryota</taxon>
        <taxon>Viridiplantae</taxon>
        <taxon>Streptophyta</taxon>
        <taxon>Embryophyta</taxon>
        <taxon>Tracheophyta</taxon>
        <taxon>Spermatophyta</taxon>
        <taxon>Magnoliopsida</taxon>
        <taxon>eudicotyledons</taxon>
        <taxon>Gunneridae</taxon>
        <taxon>Pentapetalae</taxon>
        <taxon>asterids</taxon>
        <taxon>campanulids</taxon>
        <taxon>Asterales</taxon>
        <taxon>Asteraceae</taxon>
        <taxon>Asteroideae</taxon>
        <taxon>Anthemideae</taxon>
        <taxon>Anthemidinae</taxon>
        <taxon>Tanacetum</taxon>
    </lineage>
</organism>
<sequence length="226" mass="25331">MDDREAVRRSWKLLCQSSQQQANMLLRFEKLYDESDELQESRDRARAKYDSCKKQLVDLQVAYDAKAERIRSLETALKESETGIEQLRSDRERFAVAAGQSEAIRKRLITEFFPTFVQRLLQSKEYKESVGEVFSLAVGKGFIDGISLGRTQADVDALLNASPGVNPASSDLFMGEYLKLFETHYPYVDKLARAYLLDPSELQNVMPDGAGPTPGGGPRSSPTAHS</sequence>
<evidence type="ECO:0000256" key="1">
    <source>
        <dbReference type="SAM" id="Coils"/>
    </source>
</evidence>
<reference evidence="3" key="1">
    <citation type="journal article" date="2022" name="Int. J. Mol. Sci.">
        <title>Draft Genome of Tanacetum Coccineum: Genomic Comparison of Closely Related Tanacetum-Family Plants.</title>
        <authorList>
            <person name="Yamashiro T."/>
            <person name="Shiraishi A."/>
            <person name="Nakayama K."/>
            <person name="Satake H."/>
        </authorList>
    </citation>
    <scope>NUCLEOTIDE SEQUENCE</scope>
</reference>
<evidence type="ECO:0000313" key="3">
    <source>
        <dbReference type="EMBL" id="GJS87717.1"/>
    </source>
</evidence>
<gene>
    <name evidence="3" type="ORF">Tco_0770353</name>
</gene>
<dbReference type="EMBL" id="BQNB010011220">
    <property type="protein sequence ID" value="GJS87717.1"/>
    <property type="molecule type" value="Genomic_DNA"/>
</dbReference>
<reference evidence="3" key="2">
    <citation type="submission" date="2022-01" db="EMBL/GenBank/DDBJ databases">
        <authorList>
            <person name="Yamashiro T."/>
            <person name="Shiraishi A."/>
            <person name="Satake H."/>
            <person name="Nakayama K."/>
        </authorList>
    </citation>
    <scope>NUCLEOTIDE SEQUENCE</scope>
</reference>
<comment type="caution">
    <text evidence="3">The sequence shown here is derived from an EMBL/GenBank/DDBJ whole genome shotgun (WGS) entry which is preliminary data.</text>
</comment>
<dbReference type="Proteomes" id="UP001151760">
    <property type="component" value="Unassembled WGS sequence"/>
</dbReference>
<keyword evidence="4" id="KW-1185">Reference proteome</keyword>
<feature type="coiled-coil region" evidence="1">
    <location>
        <begin position="28"/>
        <end position="90"/>
    </location>
</feature>
<name>A0ABQ4ZFJ6_9ASTR</name>
<accession>A0ABQ4ZFJ6</accession>
<protein>
    <submittedName>
        <fullName evidence="3">Uncharacterized protein</fullName>
    </submittedName>
</protein>
<keyword evidence="1" id="KW-0175">Coiled coil</keyword>
<proteinExistence type="predicted"/>
<evidence type="ECO:0000256" key="2">
    <source>
        <dbReference type="SAM" id="MobiDB-lite"/>
    </source>
</evidence>
<evidence type="ECO:0000313" key="4">
    <source>
        <dbReference type="Proteomes" id="UP001151760"/>
    </source>
</evidence>
<feature type="region of interest" description="Disordered" evidence="2">
    <location>
        <begin position="205"/>
        <end position="226"/>
    </location>
</feature>